<dbReference type="EMBL" id="VMRY01000066">
    <property type="protein sequence ID" value="TVT52676.1"/>
    <property type="molecule type" value="Genomic_DNA"/>
</dbReference>
<dbReference type="GO" id="GO:0006508">
    <property type="term" value="P:proteolysis"/>
    <property type="evidence" value="ECO:0007669"/>
    <property type="project" value="UniProtKB-KW"/>
</dbReference>
<evidence type="ECO:0000313" key="1">
    <source>
        <dbReference type="EMBL" id="TVT52676.1"/>
    </source>
</evidence>
<dbReference type="Pfam" id="PF13975">
    <property type="entry name" value="gag-asp_proteas"/>
    <property type="match status" value="1"/>
</dbReference>
<dbReference type="PROSITE" id="PS00141">
    <property type="entry name" value="ASP_PROTEASE"/>
    <property type="match status" value="1"/>
</dbReference>
<dbReference type="GO" id="GO:0004190">
    <property type="term" value="F:aspartic-type endopeptidase activity"/>
    <property type="evidence" value="ECO:0007669"/>
    <property type="project" value="InterPro"/>
</dbReference>
<proteinExistence type="predicted"/>
<name>A0A558CVA6_9GAMM</name>
<dbReference type="InterPro" id="IPR011969">
    <property type="entry name" value="Clan_AA_Asp_peptidase_C"/>
</dbReference>
<dbReference type="InterPro" id="IPR021109">
    <property type="entry name" value="Peptidase_aspartic_dom_sf"/>
</dbReference>
<accession>A0A558CVA6</accession>
<dbReference type="Proteomes" id="UP000317355">
    <property type="component" value="Unassembled WGS sequence"/>
</dbReference>
<dbReference type="CDD" id="cd05483">
    <property type="entry name" value="retropepsin_like_bacteria"/>
    <property type="match status" value="1"/>
</dbReference>
<dbReference type="SUPFAM" id="SSF50630">
    <property type="entry name" value="Acid proteases"/>
    <property type="match status" value="1"/>
</dbReference>
<keyword evidence="1" id="KW-0645">Protease</keyword>
<gene>
    <name evidence="1" type="ORF">FHK82_12970</name>
</gene>
<dbReference type="EC" id="3.4.23.-" evidence="1"/>
<dbReference type="NCBIfam" id="TIGR02281">
    <property type="entry name" value="clan_AA_DTGA"/>
    <property type="match status" value="1"/>
</dbReference>
<dbReference type="AlphaFoldDB" id="A0A558CVA6"/>
<dbReference type="InterPro" id="IPR034122">
    <property type="entry name" value="Retropepsin-like_bacterial"/>
</dbReference>
<keyword evidence="1" id="KW-0378">Hydrolase</keyword>
<sequence length="207" mass="22262">MLIAIVASSPLLAVDKIRVMALFHDKAMVQIDGKQRLLKAGEKSPEGVLLVSANANEAILEINGERGSYGLGSQVGGHFAVREMVEVRIQGDERGSYNTTGSINGRMTDMLVDTGATIVAMSQVEAKRLGIAYRIEGEKSFVRTASGTARAYSVVLDRVQVGGLSLNQVDAVVIEGNSPHKVLLGMSFLGRVNMEQRGTLMVLQQKF</sequence>
<protein>
    <submittedName>
        <fullName evidence="1">TIGR02281 family clan AA aspartic protease</fullName>
        <ecNumber evidence="1">3.4.23.-</ecNumber>
    </submittedName>
</protein>
<dbReference type="InterPro" id="IPR001969">
    <property type="entry name" value="Aspartic_peptidase_AS"/>
</dbReference>
<comment type="caution">
    <text evidence="1">The sequence shown here is derived from an EMBL/GenBank/DDBJ whole genome shotgun (WGS) entry which is preliminary data.</text>
</comment>
<reference evidence="1 2" key="1">
    <citation type="submission" date="2019-07" db="EMBL/GenBank/DDBJ databases">
        <title>The pathways for chlorine oxyanion respiration interact through the shared metabolite chlorate.</title>
        <authorList>
            <person name="Barnum T.P."/>
            <person name="Cheng Y."/>
            <person name="Hill K.A."/>
            <person name="Lucas L.N."/>
            <person name="Carlson H.K."/>
            <person name="Coates J.D."/>
        </authorList>
    </citation>
    <scope>NUCLEOTIDE SEQUENCE [LARGE SCALE GENOMIC DNA]</scope>
    <source>
        <strain evidence="1">BK-3</strain>
    </source>
</reference>
<dbReference type="Gene3D" id="2.40.70.10">
    <property type="entry name" value="Acid Proteases"/>
    <property type="match status" value="1"/>
</dbReference>
<evidence type="ECO:0000313" key="2">
    <source>
        <dbReference type="Proteomes" id="UP000317355"/>
    </source>
</evidence>
<organism evidence="1 2">
    <name type="scientific">Sedimenticola thiotaurini</name>
    <dbReference type="NCBI Taxonomy" id="1543721"/>
    <lineage>
        <taxon>Bacteria</taxon>
        <taxon>Pseudomonadati</taxon>
        <taxon>Pseudomonadota</taxon>
        <taxon>Gammaproteobacteria</taxon>
        <taxon>Chromatiales</taxon>
        <taxon>Sedimenticolaceae</taxon>
        <taxon>Sedimenticola</taxon>
    </lineage>
</organism>